<keyword evidence="4 8" id="KW-0808">Transferase</keyword>
<gene>
    <name evidence="9" type="ORF">PARMNEM_LOCUS2117</name>
</gene>
<keyword evidence="5" id="KW-0812">Transmembrane</keyword>
<dbReference type="Pfam" id="PF01697">
    <property type="entry name" value="Glyco_transf_92"/>
    <property type="match status" value="1"/>
</dbReference>
<evidence type="ECO:0000313" key="9">
    <source>
        <dbReference type="EMBL" id="CAK1580290.1"/>
    </source>
</evidence>
<organism evidence="9 10">
    <name type="scientific">Parnassius mnemosyne</name>
    <name type="common">clouded apollo</name>
    <dbReference type="NCBI Taxonomy" id="213953"/>
    <lineage>
        <taxon>Eukaryota</taxon>
        <taxon>Metazoa</taxon>
        <taxon>Ecdysozoa</taxon>
        <taxon>Arthropoda</taxon>
        <taxon>Hexapoda</taxon>
        <taxon>Insecta</taxon>
        <taxon>Pterygota</taxon>
        <taxon>Neoptera</taxon>
        <taxon>Endopterygota</taxon>
        <taxon>Lepidoptera</taxon>
        <taxon>Glossata</taxon>
        <taxon>Ditrysia</taxon>
        <taxon>Papilionoidea</taxon>
        <taxon>Papilionidae</taxon>
        <taxon>Parnassiinae</taxon>
        <taxon>Parnassini</taxon>
        <taxon>Parnassius</taxon>
        <taxon>Driopa</taxon>
    </lineage>
</organism>
<evidence type="ECO:0000256" key="2">
    <source>
        <dbReference type="ARBA" id="ARBA00007647"/>
    </source>
</evidence>
<dbReference type="InterPro" id="IPR008166">
    <property type="entry name" value="Glyco_transf_92"/>
</dbReference>
<dbReference type="EMBL" id="CAVLGL010000013">
    <property type="protein sequence ID" value="CAK1580290.1"/>
    <property type="molecule type" value="Genomic_DNA"/>
</dbReference>
<comment type="similarity">
    <text evidence="2 8">Belongs to the glycosyltransferase 92 family.</text>
</comment>
<dbReference type="PANTHER" id="PTHR21461">
    <property type="entry name" value="GLYCOSYLTRANSFERASE FAMILY 92 PROTEIN"/>
    <property type="match status" value="1"/>
</dbReference>
<dbReference type="GO" id="GO:0016020">
    <property type="term" value="C:membrane"/>
    <property type="evidence" value="ECO:0007669"/>
    <property type="project" value="UniProtKB-SubCell"/>
</dbReference>
<dbReference type="EC" id="2.4.1.-" evidence="8"/>
<evidence type="ECO:0000256" key="8">
    <source>
        <dbReference type="RuleBase" id="RU366017"/>
    </source>
</evidence>
<evidence type="ECO:0000256" key="6">
    <source>
        <dbReference type="ARBA" id="ARBA00022989"/>
    </source>
</evidence>
<keyword evidence="6" id="KW-1133">Transmembrane helix</keyword>
<dbReference type="PANTHER" id="PTHR21461:SF69">
    <property type="entry name" value="GLYCOSYLTRANSFERASE FAMILY 92 PROTEIN"/>
    <property type="match status" value="1"/>
</dbReference>
<dbReference type="AlphaFoldDB" id="A0AAV1KBU0"/>
<dbReference type="GO" id="GO:0005737">
    <property type="term" value="C:cytoplasm"/>
    <property type="evidence" value="ECO:0007669"/>
    <property type="project" value="TreeGrafter"/>
</dbReference>
<keyword evidence="3 8" id="KW-0328">Glycosyltransferase</keyword>
<protein>
    <recommendedName>
        <fullName evidence="8">Glycosyltransferase family 92 protein</fullName>
        <ecNumber evidence="8">2.4.1.-</ecNumber>
    </recommendedName>
</protein>
<evidence type="ECO:0000256" key="4">
    <source>
        <dbReference type="ARBA" id="ARBA00022679"/>
    </source>
</evidence>
<keyword evidence="7" id="KW-0472">Membrane</keyword>
<evidence type="ECO:0000256" key="3">
    <source>
        <dbReference type="ARBA" id="ARBA00022676"/>
    </source>
</evidence>
<comment type="subcellular location">
    <subcellularLocation>
        <location evidence="1">Membrane</location>
        <topology evidence="1">Single-pass membrane protein</topology>
    </subcellularLocation>
</comment>
<comment type="caution">
    <text evidence="9">The sequence shown here is derived from an EMBL/GenBank/DDBJ whole genome shotgun (WGS) entry which is preliminary data.</text>
</comment>
<sequence>MRASRKFIRVTKFLLAGVTVFCVSWIASVNEWHSRVRWVERRAGNAGRGVEGLSTMRTIVAYSEGKQAEMERPSPVTCDRLPAFPKIPYFNRTWSPHAYSDSWQRVKGTSVSLYAAYYDERAPQRYVRILAIFHGRNISAGEPLFCQTRPFNAIEDSIEVVAAKPLEMWWHEWDATSSTVETPLLLSCPLTDSLNDLSVVSIVTEPCEDPGNAFVLKPSKKLTEYKRTFTICVKDMKFNKNMAQNLVEWIETNKILGVDLIDVYIDEINEETQNVLLRYKDQGYVRLFHVPIKYSFERSLWQRRRDHLITYNDCLYRNLVESEYIVPLDVDEILLPKIAFNLSDLLTRLREHGWNPKEYSAILVQNVFFFDFMQGVHKYKFFKNDSNKSKIYVKRDNVRINDAINIDIDKIELEDDSNSFSMTDLHNLDKEDLNKYGIKCKRKIPIPKLSQNIIRSALVSPVGYYSKSMMLTRRVLTAFNHYPLTNLGMTGFAGWSAPFSEVQLNHYKESCNTTMVAECVRYGQRARVDRTALRLHPRLTHALAAALCHKIKTL</sequence>
<reference evidence="9 10" key="1">
    <citation type="submission" date="2023-11" db="EMBL/GenBank/DDBJ databases">
        <authorList>
            <person name="Hedman E."/>
            <person name="Englund M."/>
            <person name="Stromberg M."/>
            <person name="Nyberg Akerstrom W."/>
            <person name="Nylinder S."/>
            <person name="Jareborg N."/>
            <person name="Kallberg Y."/>
            <person name="Kronander E."/>
        </authorList>
    </citation>
    <scope>NUCLEOTIDE SEQUENCE [LARGE SCALE GENOMIC DNA]</scope>
</reference>
<evidence type="ECO:0000256" key="7">
    <source>
        <dbReference type="ARBA" id="ARBA00023136"/>
    </source>
</evidence>
<dbReference type="GO" id="GO:0016757">
    <property type="term" value="F:glycosyltransferase activity"/>
    <property type="evidence" value="ECO:0007669"/>
    <property type="project" value="UniProtKB-UniRule"/>
</dbReference>
<name>A0AAV1KBU0_9NEOP</name>
<evidence type="ECO:0000256" key="5">
    <source>
        <dbReference type="ARBA" id="ARBA00022692"/>
    </source>
</evidence>
<evidence type="ECO:0000256" key="1">
    <source>
        <dbReference type="ARBA" id="ARBA00004167"/>
    </source>
</evidence>
<keyword evidence="10" id="KW-1185">Reference proteome</keyword>
<proteinExistence type="inferred from homology"/>
<accession>A0AAV1KBU0</accession>
<dbReference type="Proteomes" id="UP001314205">
    <property type="component" value="Unassembled WGS sequence"/>
</dbReference>
<evidence type="ECO:0000313" key="10">
    <source>
        <dbReference type="Proteomes" id="UP001314205"/>
    </source>
</evidence>